<keyword evidence="2" id="KW-0808">Transferase</keyword>
<keyword evidence="3" id="KW-1185">Reference proteome</keyword>
<dbReference type="Proteomes" id="UP000451233">
    <property type="component" value="Unassembled WGS sequence"/>
</dbReference>
<dbReference type="RefSeq" id="WP_160908849.1">
    <property type="nucleotide sequence ID" value="NZ_WVHS01000006.1"/>
</dbReference>
<dbReference type="EMBL" id="WVHS01000006">
    <property type="protein sequence ID" value="MXV17843.1"/>
    <property type="molecule type" value="Genomic_DNA"/>
</dbReference>
<organism evidence="2 3">
    <name type="scientific">Hufsiella ginkgonis</name>
    <dbReference type="NCBI Taxonomy" id="2695274"/>
    <lineage>
        <taxon>Bacteria</taxon>
        <taxon>Pseudomonadati</taxon>
        <taxon>Bacteroidota</taxon>
        <taxon>Sphingobacteriia</taxon>
        <taxon>Sphingobacteriales</taxon>
        <taxon>Sphingobacteriaceae</taxon>
        <taxon>Hufsiella</taxon>
    </lineage>
</organism>
<evidence type="ECO:0000313" key="3">
    <source>
        <dbReference type="Proteomes" id="UP000451233"/>
    </source>
</evidence>
<dbReference type="InterPro" id="IPR001296">
    <property type="entry name" value="Glyco_trans_1"/>
</dbReference>
<name>A0A7K1Y3H4_9SPHI</name>
<dbReference type="GO" id="GO:0016757">
    <property type="term" value="F:glycosyltransferase activity"/>
    <property type="evidence" value="ECO:0007669"/>
    <property type="project" value="InterPro"/>
</dbReference>
<protein>
    <submittedName>
        <fullName evidence="2">Glycosyltransferase</fullName>
    </submittedName>
</protein>
<gene>
    <name evidence="2" type="ORF">GS398_21260</name>
</gene>
<dbReference type="CDD" id="cd03801">
    <property type="entry name" value="GT4_PimA-like"/>
    <property type="match status" value="1"/>
</dbReference>
<evidence type="ECO:0000259" key="1">
    <source>
        <dbReference type="Pfam" id="PF00534"/>
    </source>
</evidence>
<dbReference type="AlphaFoldDB" id="A0A7K1Y3H4"/>
<proteinExistence type="predicted"/>
<comment type="caution">
    <text evidence="2">The sequence shown here is derived from an EMBL/GenBank/DDBJ whole genome shotgun (WGS) entry which is preliminary data.</text>
</comment>
<accession>A0A7K1Y3H4</accession>
<dbReference type="Pfam" id="PF00534">
    <property type="entry name" value="Glycos_transf_1"/>
    <property type="match status" value="1"/>
</dbReference>
<sequence>MKFDFILVHPGTQHAYQLANAASYSGQFKRVYLFTGFLIRDTHFLCRFPLFRKRAKSITPGVRVYNFLLIEACLRLHKKINAAFCIGNNDPDYLWQMVFNWLMIPVIWYQRKYCLLALFETAGWPLVKYARQFRIPVIMDFPSMSHEEAAIHGIDESAFGKMVKLKERQLISYAFFCSSLAKASYQDLTSAKKSFVIPPGTYRHNGPGMFIPEKRSELKIACIANNELRKGLDTLLLAYKELDTPKKLYLVGKINKRWIKRFCINHQVDQTNIYLTGPLQHNDVTAFLLNKQVDLHILPSRFDAFGMVVPETMSLGIPNIVSRNVGAGETLQHGNNILIMPENTPAALAKLVNYYRYASPESKTALRRRVRRQAEGMSWQAYYERVAQALTIILEEQSL</sequence>
<feature type="domain" description="Glycosyl transferase family 1" evidence="1">
    <location>
        <begin position="216"/>
        <end position="355"/>
    </location>
</feature>
<dbReference type="PANTHER" id="PTHR12526">
    <property type="entry name" value="GLYCOSYLTRANSFERASE"/>
    <property type="match status" value="1"/>
</dbReference>
<evidence type="ECO:0000313" key="2">
    <source>
        <dbReference type="EMBL" id="MXV17843.1"/>
    </source>
</evidence>
<dbReference type="SUPFAM" id="SSF53756">
    <property type="entry name" value="UDP-Glycosyltransferase/glycogen phosphorylase"/>
    <property type="match status" value="1"/>
</dbReference>
<dbReference type="PANTHER" id="PTHR12526:SF630">
    <property type="entry name" value="GLYCOSYLTRANSFERASE"/>
    <property type="match status" value="1"/>
</dbReference>
<dbReference type="Gene3D" id="3.40.50.2000">
    <property type="entry name" value="Glycogen Phosphorylase B"/>
    <property type="match status" value="1"/>
</dbReference>
<reference evidence="2 3" key="1">
    <citation type="submission" date="2019-11" db="EMBL/GenBank/DDBJ databases">
        <title>Pedobacter sp. HMF7056 Genome sequencing and assembly.</title>
        <authorList>
            <person name="Kang H."/>
            <person name="Kim H."/>
            <person name="Joh K."/>
        </authorList>
    </citation>
    <scope>NUCLEOTIDE SEQUENCE [LARGE SCALE GENOMIC DNA]</scope>
    <source>
        <strain evidence="2 3">HMF7056</strain>
    </source>
</reference>